<reference evidence="1" key="1">
    <citation type="submission" date="2019-03" db="EMBL/GenBank/DDBJ databases">
        <authorList>
            <person name="Mank J."/>
            <person name="Almeida P."/>
        </authorList>
    </citation>
    <scope>NUCLEOTIDE SEQUENCE</scope>
    <source>
        <strain evidence="1">78183</strain>
    </source>
</reference>
<gene>
    <name evidence="1" type="ORF">SVIM_LOCUS10396</name>
</gene>
<dbReference type="InterPro" id="IPR007658">
    <property type="entry name" value="DUF594"/>
</dbReference>
<accession>A0A6N2JYX9</accession>
<dbReference type="AlphaFoldDB" id="A0A6N2JYX9"/>
<dbReference type="PANTHER" id="PTHR31325">
    <property type="entry name" value="OS01G0798800 PROTEIN-RELATED"/>
    <property type="match status" value="1"/>
</dbReference>
<dbReference type="EMBL" id="CAADRP010000002">
    <property type="protein sequence ID" value="VFU21054.1"/>
    <property type="molecule type" value="Genomic_DNA"/>
</dbReference>
<proteinExistence type="predicted"/>
<sequence>MLHFENSPIKLSALWAGFKLAKSLQALVTQDGWENKRKREMISQVWVEMLTYAASHCGWKEHAQALTRGGELLSHVCLLMAHLGLSEQCLTT</sequence>
<evidence type="ECO:0000313" key="1">
    <source>
        <dbReference type="EMBL" id="VFU21054.1"/>
    </source>
</evidence>
<protein>
    <submittedName>
        <fullName evidence="1">Uncharacterized protein</fullName>
    </submittedName>
</protein>
<organism evidence="1">
    <name type="scientific">Salix viminalis</name>
    <name type="common">Common osier</name>
    <name type="synonym">Basket willow</name>
    <dbReference type="NCBI Taxonomy" id="40686"/>
    <lineage>
        <taxon>Eukaryota</taxon>
        <taxon>Viridiplantae</taxon>
        <taxon>Streptophyta</taxon>
        <taxon>Embryophyta</taxon>
        <taxon>Tracheophyta</taxon>
        <taxon>Spermatophyta</taxon>
        <taxon>Magnoliopsida</taxon>
        <taxon>eudicotyledons</taxon>
        <taxon>Gunneridae</taxon>
        <taxon>Pentapetalae</taxon>
        <taxon>rosids</taxon>
        <taxon>fabids</taxon>
        <taxon>Malpighiales</taxon>
        <taxon>Salicaceae</taxon>
        <taxon>Saliceae</taxon>
        <taxon>Salix</taxon>
    </lineage>
</organism>
<dbReference type="Pfam" id="PF04578">
    <property type="entry name" value="DUF594"/>
    <property type="match status" value="1"/>
</dbReference>
<name>A0A6N2JYX9_SALVM</name>